<organism evidence="1 2">
    <name type="scientific">Carnegiea gigantea</name>
    <dbReference type="NCBI Taxonomy" id="171969"/>
    <lineage>
        <taxon>Eukaryota</taxon>
        <taxon>Viridiplantae</taxon>
        <taxon>Streptophyta</taxon>
        <taxon>Embryophyta</taxon>
        <taxon>Tracheophyta</taxon>
        <taxon>Spermatophyta</taxon>
        <taxon>Magnoliopsida</taxon>
        <taxon>eudicotyledons</taxon>
        <taxon>Gunneridae</taxon>
        <taxon>Pentapetalae</taxon>
        <taxon>Caryophyllales</taxon>
        <taxon>Cactineae</taxon>
        <taxon>Cactaceae</taxon>
        <taxon>Cactoideae</taxon>
        <taxon>Echinocereeae</taxon>
        <taxon>Carnegiea</taxon>
    </lineage>
</organism>
<comment type="caution">
    <text evidence="1">The sequence shown here is derived from an EMBL/GenBank/DDBJ whole genome shotgun (WGS) entry which is preliminary data.</text>
</comment>
<evidence type="ECO:0000313" key="1">
    <source>
        <dbReference type="EMBL" id="KAJ8448582.1"/>
    </source>
</evidence>
<dbReference type="Pfam" id="PF14868">
    <property type="entry name" value="DUF4487"/>
    <property type="match status" value="1"/>
</dbReference>
<protein>
    <submittedName>
        <fullName evidence="1">Uncharacterized protein</fullName>
    </submittedName>
</protein>
<dbReference type="OrthoDB" id="1925340at2759"/>
<keyword evidence="2" id="KW-1185">Reference proteome</keyword>
<dbReference type="PANTHER" id="PTHR36702:SF1">
    <property type="entry name" value="HOLLIDAY JUNCTION RESOLVASE"/>
    <property type="match status" value="1"/>
</dbReference>
<dbReference type="InterPro" id="IPR027902">
    <property type="entry name" value="DUF4487"/>
</dbReference>
<sequence length="940" mass="104793">MLNKAILDVAAKYVEGDSPRCQGKLLTMGSMASNWCAKHLKMILMSTGDSQEEEHYSLFLQLLLECLNFSAACFSFVTRGPVLGDQQLMDALEKFILEQLSLTKDLISEIKKIESFSSELLKGSELVLDSAMKLCKVYARMVDWDLSDLITHKDSSDMDRGEADLHLVAKISKCTIEKLSEIGTLAADGGGSLVTTLNLSWKGVVSLLQLGKGTLAGKVNVAEIITILISLAKDSMRCAAETWSSSLEQTVSVTEAKRVFLPIKFYLINAVRICSQYSHPAFSVYREVTLCILLLTTMKVVFSKTMILKNVCEVMEELLKPTALHLLNSLLNSPQLNKDQKFQILDGLFGAESGLLSKHSDPHADLQKAFLDDVFSVTAEALATARALLLGRVALFIDLLKLCSDLEEGVVVGIAGRLQWLFDVLVDEEVYSFMLVLDIPASCGDGKSLALTWEPMLMSLLHALKIFMIFISGTRAWSEMEFFLLDNFFHPHFLCMEIIRELWSFLVRHAESKTVNAVMDKLCSLYKIVACSDSQLSVQCALRKMARSMCLLLPSCPPSVADRVYRSIVMDDRSHVSAVMYAALLMEGFQMNLLSDYLRTAATERIYNDYIQFVVDYSGNLMNCSSSNVFGIPVAVLCSTLQSMQIDASVVDEKILKLLSASIQTYKMSADRITKNRCCRLLSEALLIISIAKHLYGKDQMEQVIIELKNLFISGPSELQKCKPALASFMSGLGHMEMAECEESVKTRAAWQLYHMLLREKHWALIHLAISAFGYFAARTSCNQLWRFVPSDASLSFDPESGTNTDEERFMSELKVFLEKEMALPTKAVSSSEQFELIIRDGFILKKQFLKNSSPVVGETPQCKTMDVGGQELSNKKRKLPDGFSRGMELLQSGLKVMGDGLSSWRQDYHDCADLDDKVLTQFSRLEDMVNHLAGLADSG</sequence>
<accession>A0A9Q1KSF8</accession>
<gene>
    <name evidence="1" type="ORF">Cgig2_012226</name>
</gene>
<proteinExistence type="predicted"/>
<dbReference type="Proteomes" id="UP001153076">
    <property type="component" value="Unassembled WGS sequence"/>
</dbReference>
<name>A0A9Q1KSF8_9CARY</name>
<evidence type="ECO:0000313" key="2">
    <source>
        <dbReference type="Proteomes" id="UP001153076"/>
    </source>
</evidence>
<dbReference type="PANTHER" id="PTHR36702">
    <property type="entry name" value="HOLLIDAY JUNCTION RESOLVASE"/>
    <property type="match status" value="1"/>
</dbReference>
<dbReference type="EMBL" id="JAKOGI010000029">
    <property type="protein sequence ID" value="KAJ8448582.1"/>
    <property type="molecule type" value="Genomic_DNA"/>
</dbReference>
<reference evidence="1" key="1">
    <citation type="submission" date="2022-04" db="EMBL/GenBank/DDBJ databases">
        <title>Carnegiea gigantea Genome sequencing and assembly v2.</title>
        <authorList>
            <person name="Copetti D."/>
            <person name="Sanderson M.J."/>
            <person name="Burquez A."/>
            <person name="Wojciechowski M.F."/>
        </authorList>
    </citation>
    <scope>NUCLEOTIDE SEQUENCE</scope>
    <source>
        <strain evidence="1">SGP5-SGP5p</strain>
        <tissue evidence="1">Aerial part</tissue>
    </source>
</reference>
<dbReference type="AlphaFoldDB" id="A0A9Q1KSF8"/>